<evidence type="ECO:0000259" key="2">
    <source>
        <dbReference type="Pfam" id="PF22422"/>
    </source>
</evidence>
<dbReference type="InterPro" id="IPR012341">
    <property type="entry name" value="6hp_glycosidase-like_sf"/>
</dbReference>
<proteinExistence type="predicted"/>
<dbReference type="Proteomes" id="UP001346877">
    <property type="component" value="Chromosome"/>
</dbReference>
<dbReference type="InterPro" id="IPR032856">
    <property type="entry name" value="GDE_N_bis"/>
</dbReference>
<name>A0ABZ1PEN3_9ACTN</name>
<protein>
    <submittedName>
        <fullName evidence="3">Amylo-alpha-1,6-glucosidase</fullName>
    </submittedName>
</protein>
<dbReference type="RefSeq" id="WP_328369774.1">
    <property type="nucleotide sequence ID" value="NZ_CP107941.1"/>
</dbReference>
<dbReference type="Gene3D" id="1.50.10.10">
    <property type="match status" value="1"/>
</dbReference>
<feature type="domain" description="Putative glycogen debranching enzyme N-terminal" evidence="1">
    <location>
        <begin position="8"/>
        <end position="190"/>
    </location>
</feature>
<organism evidence="3 4">
    <name type="scientific">Micromonospora zamorensis</name>
    <dbReference type="NCBI Taxonomy" id="709883"/>
    <lineage>
        <taxon>Bacteria</taxon>
        <taxon>Bacillati</taxon>
        <taxon>Actinomycetota</taxon>
        <taxon>Actinomycetes</taxon>
        <taxon>Micromonosporales</taxon>
        <taxon>Micromonosporaceae</taxon>
        <taxon>Micromonospora</taxon>
    </lineage>
</organism>
<reference evidence="3 4" key="1">
    <citation type="submission" date="2022-10" db="EMBL/GenBank/DDBJ databases">
        <title>The complete genomes of actinobacterial strains from the NBC collection.</title>
        <authorList>
            <person name="Joergensen T.S."/>
            <person name="Alvarez Arevalo M."/>
            <person name="Sterndorff E.B."/>
            <person name="Faurdal D."/>
            <person name="Vuksanovic O."/>
            <person name="Mourched A.-S."/>
            <person name="Charusanti P."/>
            <person name="Shaw S."/>
            <person name="Blin K."/>
            <person name="Weber T."/>
        </authorList>
    </citation>
    <scope>NUCLEOTIDE SEQUENCE [LARGE SCALE GENOMIC DNA]</scope>
    <source>
        <strain evidence="3 4">NBC_00396</strain>
    </source>
</reference>
<evidence type="ECO:0000259" key="1">
    <source>
        <dbReference type="Pfam" id="PF14742"/>
    </source>
</evidence>
<dbReference type="Pfam" id="PF14742">
    <property type="entry name" value="GDE_N_bis"/>
    <property type="match status" value="1"/>
</dbReference>
<gene>
    <name evidence="3" type="ORF">OG375_30180</name>
</gene>
<dbReference type="InterPro" id="IPR008928">
    <property type="entry name" value="6-hairpin_glycosidase_sf"/>
</dbReference>
<dbReference type="SUPFAM" id="SSF48208">
    <property type="entry name" value="Six-hairpin glycosidases"/>
    <property type="match status" value="1"/>
</dbReference>
<dbReference type="Pfam" id="PF22422">
    <property type="entry name" value="MGH1-like_GH"/>
    <property type="match status" value="1"/>
</dbReference>
<keyword evidence="4" id="KW-1185">Reference proteome</keyword>
<dbReference type="InterPro" id="IPR054491">
    <property type="entry name" value="MGH1-like_GH"/>
</dbReference>
<dbReference type="EMBL" id="CP107941">
    <property type="protein sequence ID" value="WUI82092.1"/>
    <property type="molecule type" value="Genomic_DNA"/>
</dbReference>
<evidence type="ECO:0000313" key="4">
    <source>
        <dbReference type="Proteomes" id="UP001346877"/>
    </source>
</evidence>
<evidence type="ECO:0000313" key="3">
    <source>
        <dbReference type="EMBL" id="WUI82092.1"/>
    </source>
</evidence>
<sequence length="684" mass="76914">MKELVSILDGNAFLVSDRRGDIEPSYDFPTGLFSFDTRFLSKWVLTLDGQRLHALSVDDTQSYRTKFFLAPGEPTHYLDAKASVIRSRAIVGSFAEELTVLNHTEADVEFTVRIDIAADFADLFEIKHRRQKQGRTTVTVAENELRLTYRREAFHRETTVSTSAPGQVDTTGMTFRIRIARNGRWTTRLRVSSVVFGARGEDIRATLPYGGSRSADAIRAEQQELIDRAPKLGCDCQPLAGAYRRSLNDLAALRYESIALGVRLIAAGLPWFMTLFGRDSIITSLQVLPFLPELVPPTILMLAGLQGHRVDDFRDEEPGKILHELRYGETAGFEEQPHSPYYGSADSTPLFIILLDEYERWTGDATLVRKLEPQVRAALQWIDTYGDLLGTGYLWYQTRNPETGLQNQCWKDSWDAISYADGEMPGFPRATCELQGYAYDAKIRAARLARTFWNDPAYADRLEREAADLKRRFDRDFWIADREYYALALDADGRQVDALTSNIGHLLWSGIVDESRAGKVVEHLLGPRLFSGWGVRTLAEDEGRYNPIGYHVGTVWPFDNSIIAWGLWRYGFRNEAGLICDTMLAASRYFEGRLPEAFAGYARDLTDYPVEYPTACSPQAWSTGTPLLLLRVMLGLEPQGEHLIIDPAVPPGMGRVELLDIPGRWGKVDALGRSRDAEDQPGGG</sequence>
<feature type="domain" description="Mannosylglycerate hydrolase MGH1-like glycoside hydrolase" evidence="2">
    <location>
        <begin position="337"/>
        <end position="589"/>
    </location>
</feature>
<accession>A0ABZ1PEN3</accession>